<reference evidence="8 9" key="1">
    <citation type="submission" date="2016-10" db="EMBL/GenBank/DDBJ databases">
        <authorList>
            <person name="de Groot N.N."/>
        </authorList>
    </citation>
    <scope>NUCLEOTIDE SEQUENCE [LARGE SCALE GENOMIC DNA]</scope>
    <source>
        <strain evidence="8 9">DSM 26130</strain>
    </source>
</reference>
<dbReference type="PROSITE" id="PS51296">
    <property type="entry name" value="RIESKE"/>
    <property type="match status" value="1"/>
</dbReference>
<gene>
    <name evidence="8" type="ORF">SAMN05216167_108112</name>
</gene>
<dbReference type="OrthoDB" id="165343at2"/>
<dbReference type="Pfam" id="PF00355">
    <property type="entry name" value="Rieske"/>
    <property type="match status" value="1"/>
</dbReference>
<dbReference type="RefSeq" id="WP_093829758.1">
    <property type="nucleotide sequence ID" value="NZ_FOLQ01000008.1"/>
</dbReference>
<evidence type="ECO:0000259" key="7">
    <source>
        <dbReference type="PROSITE" id="PS51296"/>
    </source>
</evidence>
<dbReference type="Gene3D" id="2.102.10.10">
    <property type="entry name" value="Rieske [2Fe-2S] iron-sulphur domain"/>
    <property type="match status" value="1"/>
</dbReference>
<keyword evidence="5" id="KW-1015">Disulfide bond</keyword>
<dbReference type="EMBL" id="FOLQ01000008">
    <property type="protein sequence ID" value="SFD89512.1"/>
    <property type="molecule type" value="Genomic_DNA"/>
</dbReference>
<evidence type="ECO:0000256" key="2">
    <source>
        <dbReference type="ARBA" id="ARBA00022723"/>
    </source>
</evidence>
<dbReference type="PRINTS" id="PR00162">
    <property type="entry name" value="RIESKE"/>
</dbReference>
<keyword evidence="3" id="KW-0408">Iron</keyword>
<dbReference type="GO" id="GO:0016020">
    <property type="term" value="C:membrane"/>
    <property type="evidence" value="ECO:0007669"/>
    <property type="project" value="InterPro"/>
</dbReference>
<keyword evidence="4" id="KW-0411">Iron-sulfur</keyword>
<dbReference type="STRING" id="662367.SAMN05216167_108112"/>
<comment type="cofactor">
    <cofactor evidence="6">
        <name>[2Fe-2S] cluster</name>
        <dbReference type="ChEBI" id="CHEBI:190135"/>
    </cofactor>
</comment>
<evidence type="ECO:0000256" key="5">
    <source>
        <dbReference type="ARBA" id="ARBA00023157"/>
    </source>
</evidence>
<feature type="domain" description="Rieske" evidence="7">
    <location>
        <begin position="50"/>
        <end position="146"/>
    </location>
</feature>
<keyword evidence="9" id="KW-1185">Reference proteome</keyword>
<dbReference type="AlphaFoldDB" id="A0A1I1W2W3"/>
<dbReference type="InterPro" id="IPR005805">
    <property type="entry name" value="Rieske_Fe-S_prot_C"/>
</dbReference>
<name>A0A1I1W2W3_9BACT</name>
<sequence length="150" mass="16194">METIFPSMDRHEFFRIVGTSIGAILLTNCAAGCGDKAGGDPTPDPNQKVDFTLRLSDKGNENLTVKGGYVVSNNVIVAQTKAGQFIAVSANCTHEGTQLIYRANDNQFYCPLHLSRFDPTGKVLYGPATQPLTQYIVESDTAAGTIRVHT</sequence>
<dbReference type="InterPro" id="IPR036922">
    <property type="entry name" value="Rieske_2Fe-2S_sf"/>
</dbReference>
<evidence type="ECO:0000313" key="8">
    <source>
        <dbReference type="EMBL" id="SFD89512.1"/>
    </source>
</evidence>
<protein>
    <submittedName>
        <fullName evidence="8">Cytochrome b6-f complex iron-sulfur subunit</fullName>
    </submittedName>
</protein>
<dbReference type="Proteomes" id="UP000198598">
    <property type="component" value="Unassembled WGS sequence"/>
</dbReference>
<evidence type="ECO:0000256" key="4">
    <source>
        <dbReference type="ARBA" id="ARBA00023014"/>
    </source>
</evidence>
<evidence type="ECO:0000256" key="1">
    <source>
        <dbReference type="ARBA" id="ARBA00022714"/>
    </source>
</evidence>
<evidence type="ECO:0000256" key="3">
    <source>
        <dbReference type="ARBA" id="ARBA00023004"/>
    </source>
</evidence>
<dbReference type="PANTHER" id="PTHR10134">
    <property type="entry name" value="CYTOCHROME B-C1 COMPLEX SUBUNIT RIESKE, MITOCHONDRIAL"/>
    <property type="match status" value="1"/>
</dbReference>
<dbReference type="InterPro" id="IPR017941">
    <property type="entry name" value="Rieske_2Fe-2S"/>
</dbReference>
<accession>A0A1I1W2W3</accession>
<organism evidence="8 9">
    <name type="scientific">Spirosoma endophyticum</name>
    <dbReference type="NCBI Taxonomy" id="662367"/>
    <lineage>
        <taxon>Bacteria</taxon>
        <taxon>Pseudomonadati</taxon>
        <taxon>Bacteroidota</taxon>
        <taxon>Cytophagia</taxon>
        <taxon>Cytophagales</taxon>
        <taxon>Cytophagaceae</taxon>
        <taxon>Spirosoma</taxon>
    </lineage>
</organism>
<dbReference type="GO" id="GO:0051537">
    <property type="term" value="F:2 iron, 2 sulfur cluster binding"/>
    <property type="evidence" value="ECO:0007669"/>
    <property type="project" value="UniProtKB-KW"/>
</dbReference>
<dbReference type="CDD" id="cd03467">
    <property type="entry name" value="Rieske"/>
    <property type="match status" value="1"/>
</dbReference>
<dbReference type="SUPFAM" id="SSF50022">
    <property type="entry name" value="ISP domain"/>
    <property type="match status" value="1"/>
</dbReference>
<keyword evidence="1" id="KW-0001">2Fe-2S</keyword>
<keyword evidence="2" id="KW-0479">Metal-binding</keyword>
<evidence type="ECO:0000313" key="9">
    <source>
        <dbReference type="Proteomes" id="UP000198598"/>
    </source>
</evidence>
<proteinExistence type="predicted"/>
<evidence type="ECO:0000256" key="6">
    <source>
        <dbReference type="ARBA" id="ARBA00034078"/>
    </source>
</evidence>
<dbReference type="InterPro" id="IPR014349">
    <property type="entry name" value="Rieske_Fe-S_prot"/>
</dbReference>
<dbReference type="GO" id="GO:0046872">
    <property type="term" value="F:metal ion binding"/>
    <property type="evidence" value="ECO:0007669"/>
    <property type="project" value="UniProtKB-KW"/>
</dbReference>